<sequence length="135" mass="15840">MVVGPVVKPKIVKKYRGHFKRFDSNRFLRVKPSWRHPRGIDNRMRRRYKGTGPMPRIGYGSDKKTRFMLPCGMFKFTVHNTTELEMIMMQNRTYAAEIHHAVSAKKRMEIVARAKVLNIRVLNGDARIKKQEVAK</sequence>
<dbReference type="AlphaFoldDB" id="A0A0A1U334"/>
<dbReference type="InterPro" id="IPR036351">
    <property type="entry name" value="Ribosomal_eL32_sf"/>
</dbReference>
<dbReference type="CDD" id="cd00513">
    <property type="entry name" value="Ribosomal_L32_L32e"/>
    <property type="match status" value="1"/>
</dbReference>
<evidence type="ECO:0000313" key="5">
    <source>
        <dbReference type="Proteomes" id="UP000014680"/>
    </source>
</evidence>
<gene>
    <name evidence="4" type="ORF">EIN_229670</name>
</gene>
<dbReference type="GO" id="GO:0003735">
    <property type="term" value="F:structural constituent of ribosome"/>
    <property type="evidence" value="ECO:0007669"/>
    <property type="project" value="InterPro"/>
</dbReference>
<dbReference type="GO" id="GO:0006412">
    <property type="term" value="P:translation"/>
    <property type="evidence" value="ECO:0007669"/>
    <property type="project" value="InterPro"/>
</dbReference>
<organism evidence="4 5">
    <name type="scientific">Entamoeba invadens IP1</name>
    <dbReference type="NCBI Taxonomy" id="370355"/>
    <lineage>
        <taxon>Eukaryota</taxon>
        <taxon>Amoebozoa</taxon>
        <taxon>Evosea</taxon>
        <taxon>Archamoebae</taxon>
        <taxon>Mastigamoebida</taxon>
        <taxon>Entamoebidae</taxon>
        <taxon>Entamoeba</taxon>
    </lineage>
</organism>
<dbReference type="PANTHER" id="PTHR23413">
    <property type="entry name" value="60S RIBOSOMAL PROTEIN L32 AND DNA-DIRECTED RNA POLYMERASE II, SUBUNIT N"/>
    <property type="match status" value="1"/>
</dbReference>
<dbReference type="OMA" id="GPHNTAK"/>
<keyword evidence="3" id="KW-0687">Ribonucleoprotein</keyword>
<keyword evidence="5" id="KW-1185">Reference proteome</keyword>
<name>A0A0A1U334_ENTIV</name>
<dbReference type="SUPFAM" id="SSF52042">
    <property type="entry name" value="Ribosomal protein L32e"/>
    <property type="match status" value="1"/>
</dbReference>
<evidence type="ECO:0000256" key="3">
    <source>
        <dbReference type="ARBA" id="ARBA00023274"/>
    </source>
</evidence>
<dbReference type="KEGG" id="eiv:EIN_229670"/>
<evidence type="ECO:0000313" key="4">
    <source>
        <dbReference type="EMBL" id="ELP88434.1"/>
    </source>
</evidence>
<dbReference type="GO" id="GO:0022625">
    <property type="term" value="C:cytosolic large ribosomal subunit"/>
    <property type="evidence" value="ECO:0007669"/>
    <property type="project" value="TreeGrafter"/>
</dbReference>
<dbReference type="EMBL" id="KB206756">
    <property type="protein sequence ID" value="ELP88434.1"/>
    <property type="molecule type" value="Genomic_DNA"/>
</dbReference>
<evidence type="ECO:0000256" key="2">
    <source>
        <dbReference type="ARBA" id="ARBA00022980"/>
    </source>
</evidence>
<comment type="similarity">
    <text evidence="1">Belongs to the eukaryotic ribosomal protein eL32 family.</text>
</comment>
<accession>A0A0A1U334</accession>
<protein>
    <submittedName>
        <fullName evidence="4">60S ribosomal protein L32, putative</fullName>
    </submittedName>
</protein>
<proteinExistence type="inferred from homology"/>
<dbReference type="Pfam" id="PF01655">
    <property type="entry name" value="Ribosomal_L32e"/>
    <property type="match status" value="1"/>
</dbReference>
<dbReference type="GeneID" id="14887280"/>
<keyword evidence="2 4" id="KW-0689">Ribosomal protein</keyword>
<dbReference type="VEuPathDB" id="AmoebaDB:EIN_229670"/>
<evidence type="ECO:0000256" key="1">
    <source>
        <dbReference type="ARBA" id="ARBA00008431"/>
    </source>
</evidence>
<dbReference type="RefSeq" id="XP_004255205.1">
    <property type="nucleotide sequence ID" value="XM_004255157.1"/>
</dbReference>
<reference evidence="4 5" key="1">
    <citation type="submission" date="2012-10" db="EMBL/GenBank/DDBJ databases">
        <authorList>
            <person name="Zafar N."/>
            <person name="Inman J."/>
            <person name="Hall N."/>
            <person name="Lorenzi H."/>
            <person name="Caler E."/>
        </authorList>
    </citation>
    <scope>NUCLEOTIDE SEQUENCE [LARGE SCALE GENOMIC DNA]</scope>
    <source>
        <strain evidence="4 5">IP1</strain>
    </source>
</reference>
<dbReference type="Proteomes" id="UP000014680">
    <property type="component" value="Unassembled WGS sequence"/>
</dbReference>
<dbReference type="OrthoDB" id="268693at2759"/>
<dbReference type="SMART" id="SM01393">
    <property type="entry name" value="Ribosomal_L32e"/>
    <property type="match status" value="1"/>
</dbReference>
<dbReference type="InterPro" id="IPR001515">
    <property type="entry name" value="Ribosomal_eL32"/>
</dbReference>
<dbReference type="PANTHER" id="PTHR23413:SF1">
    <property type="entry name" value="RIBOSOMAL PROTEIN L32"/>
    <property type="match status" value="1"/>
</dbReference>